<proteinExistence type="predicted"/>
<gene>
    <name evidence="1" type="ORF">PLON_TP00105</name>
</gene>
<evidence type="ECO:0000313" key="2">
    <source>
        <dbReference type="Proteomes" id="UP000075244"/>
    </source>
</evidence>
<protein>
    <submittedName>
        <fullName evidence="1">Uncharacterized protein</fullName>
    </submittedName>
</protein>
<sequence>MSSARCSPNACARLTGRIPQPGLWGSVAVSRVHVGKLLANGKQLVSLESDNKTLDVPCCLARDGCSVAEVYVLAEVASLPASWRAAFLPHCWSSALPLPAGNAALSAHARKIARAARSPRSAPLRHATASMLRARAASGTVVRPDRAAGTAYIGWRSSCVNCSCTAAQCAGPRAARRDDQALAQRDAPEHGYRLPLSMRPWLVALCSGLAVSEYIDACALRIWWAELRGTPMGARLAPGSNGLGWRAVITARLCTQPGYEHISAWVGAPVLYALVQHATVLVYACTGRIVGCGVVGSWAELLTSSVALGAELASMLCSPAHWRWLAGAVQ</sequence>
<evidence type="ECO:0000313" key="1">
    <source>
        <dbReference type="EMBL" id="CUX76532.1"/>
    </source>
</evidence>
<dbReference type="PATRIC" id="fig|189385.5.peg.137"/>
<organism evidence="1 2">
    <name type="scientific">Tremblaya princeps</name>
    <dbReference type="NCBI Taxonomy" id="189385"/>
    <lineage>
        <taxon>Bacteria</taxon>
        <taxon>Pseudomonadati</taxon>
        <taxon>Pseudomonadota</taxon>
        <taxon>Betaproteobacteria</taxon>
        <taxon>Candidatus Tremblayella</taxon>
    </lineage>
</organism>
<dbReference type="AlphaFoldDB" id="A0A143WN89"/>
<dbReference type="Proteomes" id="UP000075244">
    <property type="component" value="Chromosome I"/>
</dbReference>
<keyword evidence="2" id="KW-1185">Reference proteome</keyword>
<reference evidence="2" key="1">
    <citation type="submission" date="2016-01" db="EMBL/GenBank/DDBJ databases">
        <authorList>
            <person name="Husnik F."/>
        </authorList>
    </citation>
    <scope>NUCLEOTIDE SEQUENCE [LARGE SCALE GENOMIC DNA]</scope>
</reference>
<name>A0A143WN89_TREPR</name>
<dbReference type="EMBL" id="LN998830">
    <property type="protein sequence ID" value="CUX76532.1"/>
    <property type="molecule type" value="Genomic_DNA"/>
</dbReference>
<accession>A0A143WN89</accession>